<dbReference type="SMART" id="SM00324">
    <property type="entry name" value="RhoGAP"/>
    <property type="match status" value="1"/>
</dbReference>
<dbReference type="SUPFAM" id="SSF48350">
    <property type="entry name" value="GTPase activation domain, GAP"/>
    <property type="match status" value="1"/>
</dbReference>
<dbReference type="Pfam" id="PF00786">
    <property type="entry name" value="PBD"/>
    <property type="match status" value="1"/>
</dbReference>
<dbReference type="Gene3D" id="1.10.555.10">
    <property type="entry name" value="Rho GTPase activation protein"/>
    <property type="match status" value="1"/>
</dbReference>
<dbReference type="eggNOG" id="KOG4270">
    <property type="taxonomic scope" value="Eukaryota"/>
</dbReference>
<reference evidence="6" key="1">
    <citation type="submission" date="2013-01" db="EMBL/GenBank/DDBJ databases">
        <title>Draft Genome Sequence of a Mulberry Tree, Morus notabilis C.K. Schneid.</title>
        <authorList>
            <person name="He N."/>
            <person name="Zhao S."/>
        </authorList>
    </citation>
    <scope>NUCLEOTIDE SEQUENCE</scope>
</reference>
<dbReference type="PANTHER" id="PTHR23177:SF35">
    <property type="entry name" value="RHO GTPASE-ACTIVATING PROTEIN GACA"/>
    <property type="match status" value="1"/>
</dbReference>
<evidence type="ECO:0000256" key="2">
    <source>
        <dbReference type="SAM" id="MobiDB-lite"/>
    </source>
</evidence>
<evidence type="ECO:0000259" key="4">
    <source>
        <dbReference type="PROSITE" id="PS50238"/>
    </source>
</evidence>
<feature type="region of interest" description="Disordered" evidence="2">
    <location>
        <begin position="299"/>
        <end position="328"/>
    </location>
</feature>
<name>W9SBH6_9ROSA</name>
<feature type="region of interest" description="Disordered" evidence="2">
    <location>
        <begin position="340"/>
        <end position="379"/>
    </location>
</feature>
<feature type="compositionally biased region" description="Basic and acidic residues" evidence="2">
    <location>
        <begin position="314"/>
        <end position="328"/>
    </location>
</feature>
<dbReference type="Gene3D" id="3.90.810.10">
    <property type="entry name" value="CRIB domain"/>
    <property type="match status" value="1"/>
</dbReference>
<dbReference type="FunFam" id="1.10.555.10:FF:000046">
    <property type="entry name" value="Rho GTPase-activating protein 5"/>
    <property type="match status" value="1"/>
</dbReference>
<evidence type="ECO:0000259" key="3">
    <source>
        <dbReference type="PROSITE" id="PS50108"/>
    </source>
</evidence>
<protein>
    <submittedName>
        <fullName evidence="5">Rho GTPase-activating protein gacA</fullName>
    </submittedName>
</protein>
<dbReference type="GO" id="GO:0007165">
    <property type="term" value="P:signal transduction"/>
    <property type="evidence" value="ECO:0007669"/>
    <property type="project" value="InterPro"/>
</dbReference>
<feature type="domain" description="CRIB" evidence="3">
    <location>
        <begin position="72"/>
        <end position="85"/>
    </location>
</feature>
<evidence type="ECO:0000313" key="6">
    <source>
        <dbReference type="Proteomes" id="UP000030645"/>
    </source>
</evidence>
<dbReference type="OrthoDB" id="185175at2759"/>
<dbReference type="InterPro" id="IPR000095">
    <property type="entry name" value="CRIB_dom"/>
</dbReference>
<dbReference type="InterPro" id="IPR000198">
    <property type="entry name" value="RhoGAP_dom"/>
</dbReference>
<dbReference type="PROSITE" id="PS50238">
    <property type="entry name" value="RHOGAP"/>
    <property type="match status" value="1"/>
</dbReference>
<dbReference type="EMBL" id="KE346351">
    <property type="protein sequence ID" value="EXC34671.1"/>
    <property type="molecule type" value="Genomic_DNA"/>
</dbReference>
<feature type="region of interest" description="Disordered" evidence="2">
    <location>
        <begin position="9"/>
        <end position="32"/>
    </location>
</feature>
<organism evidence="5 6">
    <name type="scientific">Morus notabilis</name>
    <dbReference type="NCBI Taxonomy" id="981085"/>
    <lineage>
        <taxon>Eukaryota</taxon>
        <taxon>Viridiplantae</taxon>
        <taxon>Streptophyta</taxon>
        <taxon>Embryophyta</taxon>
        <taxon>Tracheophyta</taxon>
        <taxon>Spermatophyta</taxon>
        <taxon>Magnoliopsida</taxon>
        <taxon>eudicotyledons</taxon>
        <taxon>Gunneridae</taxon>
        <taxon>Pentapetalae</taxon>
        <taxon>rosids</taxon>
        <taxon>fabids</taxon>
        <taxon>Rosales</taxon>
        <taxon>Moraceae</taxon>
        <taxon>Moreae</taxon>
        <taxon>Morus</taxon>
    </lineage>
</organism>
<feature type="compositionally biased region" description="Polar residues" evidence="2">
    <location>
        <begin position="340"/>
        <end position="349"/>
    </location>
</feature>
<dbReference type="PANTHER" id="PTHR23177">
    <property type="entry name" value="MKIAA1688 PROTEIN"/>
    <property type="match status" value="1"/>
</dbReference>
<feature type="compositionally biased region" description="Acidic residues" evidence="2">
    <location>
        <begin position="365"/>
        <end position="379"/>
    </location>
</feature>
<evidence type="ECO:0000313" key="5">
    <source>
        <dbReference type="EMBL" id="EXC34671.1"/>
    </source>
</evidence>
<dbReference type="GO" id="GO:0005096">
    <property type="term" value="F:GTPase activator activity"/>
    <property type="evidence" value="ECO:0007669"/>
    <property type="project" value="UniProtKB-KW"/>
</dbReference>
<dbReference type="InterPro" id="IPR008936">
    <property type="entry name" value="Rho_GTPase_activation_prot"/>
</dbReference>
<sequence>MTGLVMVTRGGGCGGGGKGSNNNKVGAKSSEEEQGQLPLVTLLLAALRKSMVSCRVDRGGEDVISAVHQMEIGWPTNVRHITHVTFDRFNGFLGLPVEFEVEIPGRVPSASASVFGVSAESMQCSYDSKGNSVPTILLLMQERLYSQGGLKAEGIFRINPENSQEEHVRDRLNRGNVPDDIDVHCLAGLIKAWFRELPSGVLDGLSPEQVLQCNTEEECVKLVKQLKPTETALLNWAVDLMADVVEEEEFNKMNARNIAMVFAPNMTQMSDPLTALMHAVQVMNLLKTLITKTLREREETATAGGYSPMSSCSSDHHQTDEDLYSHTDHHHTDEDLYSQQDMDTGSERGQASDDDEENTHCSHDSEDEEDHDDEDDDEVQSLNQIEECFLRQLDDNKGVTTSFTDENYVNPECCSGQNKMEESVISVTESNEANSGLTTSDGEEGIVIDSGKSLMSLEKRVDAEMERLVENI</sequence>
<dbReference type="STRING" id="981085.W9SBH6"/>
<dbReference type="InterPro" id="IPR044785">
    <property type="entry name" value="RopGAP1-5"/>
</dbReference>
<dbReference type="PROSITE" id="PS50108">
    <property type="entry name" value="CRIB"/>
    <property type="match status" value="1"/>
</dbReference>
<keyword evidence="1" id="KW-0343">GTPase activation</keyword>
<dbReference type="SMART" id="SM00285">
    <property type="entry name" value="PBD"/>
    <property type="match status" value="1"/>
</dbReference>
<evidence type="ECO:0000256" key="1">
    <source>
        <dbReference type="ARBA" id="ARBA00022468"/>
    </source>
</evidence>
<gene>
    <name evidence="5" type="ORF">L484_020440</name>
</gene>
<accession>W9SBH6</accession>
<dbReference type="Pfam" id="PF00620">
    <property type="entry name" value="RhoGAP"/>
    <property type="match status" value="1"/>
</dbReference>
<dbReference type="KEGG" id="mnt:21403338"/>
<keyword evidence="6" id="KW-1185">Reference proteome</keyword>
<dbReference type="InterPro" id="IPR036936">
    <property type="entry name" value="CRIB_dom_sf"/>
</dbReference>
<feature type="domain" description="Rho-GAP" evidence="4">
    <location>
        <begin position="117"/>
        <end position="297"/>
    </location>
</feature>
<proteinExistence type="predicted"/>
<dbReference type="Proteomes" id="UP000030645">
    <property type="component" value="Unassembled WGS sequence"/>
</dbReference>
<dbReference type="CDD" id="cd00159">
    <property type="entry name" value="RhoGAP"/>
    <property type="match status" value="1"/>
</dbReference>
<dbReference type="AlphaFoldDB" id="W9SBH6"/>
<feature type="compositionally biased region" description="Gly residues" evidence="2">
    <location>
        <begin position="9"/>
        <end position="19"/>
    </location>
</feature>